<proteinExistence type="predicted"/>
<evidence type="ECO:0000256" key="1">
    <source>
        <dbReference type="SAM" id="SignalP"/>
    </source>
</evidence>
<dbReference type="EMBL" id="CAUYUJ010016483">
    <property type="protein sequence ID" value="CAK0865762.1"/>
    <property type="molecule type" value="Genomic_DNA"/>
</dbReference>
<gene>
    <name evidence="2" type="ORF">PCOR1329_LOCUS53203</name>
</gene>
<feature type="chain" id="PRO_5045160714" evidence="1">
    <location>
        <begin position="27"/>
        <end position="119"/>
    </location>
</feature>
<feature type="signal peptide" evidence="1">
    <location>
        <begin position="1"/>
        <end position="26"/>
    </location>
</feature>
<dbReference type="Proteomes" id="UP001189429">
    <property type="component" value="Unassembled WGS sequence"/>
</dbReference>
<comment type="caution">
    <text evidence="2">The sequence shown here is derived from an EMBL/GenBank/DDBJ whole genome shotgun (WGS) entry which is preliminary data.</text>
</comment>
<sequence length="119" mass="12326">MVLPSKAGAFPTCLLLAGLLAATVAASPGAPATCSADGGDCEMEETALLNVQKRSRCSNPFVVQPGGTCDSLFVACPYGHITCGAHPDSIVCARGMNPLFPFFIDNDLQAGWTCTFETP</sequence>
<name>A0ABN9UZI7_9DINO</name>
<reference evidence="2" key="1">
    <citation type="submission" date="2023-10" db="EMBL/GenBank/DDBJ databases">
        <authorList>
            <person name="Chen Y."/>
            <person name="Shah S."/>
            <person name="Dougan E. K."/>
            <person name="Thang M."/>
            <person name="Chan C."/>
        </authorList>
    </citation>
    <scope>NUCLEOTIDE SEQUENCE [LARGE SCALE GENOMIC DNA]</scope>
</reference>
<keyword evidence="3" id="KW-1185">Reference proteome</keyword>
<evidence type="ECO:0000313" key="2">
    <source>
        <dbReference type="EMBL" id="CAK0865762.1"/>
    </source>
</evidence>
<protein>
    <submittedName>
        <fullName evidence="2">Uncharacterized protein</fullName>
    </submittedName>
</protein>
<evidence type="ECO:0000313" key="3">
    <source>
        <dbReference type="Proteomes" id="UP001189429"/>
    </source>
</evidence>
<keyword evidence="1" id="KW-0732">Signal</keyword>
<organism evidence="2 3">
    <name type="scientific">Prorocentrum cordatum</name>
    <dbReference type="NCBI Taxonomy" id="2364126"/>
    <lineage>
        <taxon>Eukaryota</taxon>
        <taxon>Sar</taxon>
        <taxon>Alveolata</taxon>
        <taxon>Dinophyceae</taxon>
        <taxon>Prorocentrales</taxon>
        <taxon>Prorocentraceae</taxon>
        <taxon>Prorocentrum</taxon>
    </lineage>
</organism>
<accession>A0ABN9UZI7</accession>